<dbReference type="AlphaFoldDB" id="A0A818KMH0"/>
<evidence type="ECO:0000256" key="2">
    <source>
        <dbReference type="SAM" id="MobiDB-lite"/>
    </source>
</evidence>
<evidence type="ECO:0000256" key="1">
    <source>
        <dbReference type="SAM" id="Coils"/>
    </source>
</evidence>
<accession>A0A818KMH0</accession>
<proteinExistence type="predicted"/>
<feature type="compositionally biased region" description="Polar residues" evidence="2">
    <location>
        <begin position="29"/>
        <end position="38"/>
    </location>
</feature>
<dbReference type="EMBL" id="CAJOBD010000057">
    <property type="protein sequence ID" value="CAF3556703.1"/>
    <property type="molecule type" value="Genomic_DNA"/>
</dbReference>
<evidence type="ECO:0000313" key="4">
    <source>
        <dbReference type="Proteomes" id="UP000663836"/>
    </source>
</evidence>
<protein>
    <submittedName>
        <fullName evidence="3">Uncharacterized protein</fullName>
    </submittedName>
</protein>
<evidence type="ECO:0000313" key="3">
    <source>
        <dbReference type="EMBL" id="CAF3556703.1"/>
    </source>
</evidence>
<feature type="region of interest" description="Disordered" evidence="2">
    <location>
        <begin position="1"/>
        <end position="38"/>
    </location>
</feature>
<gene>
    <name evidence="3" type="ORF">JBS370_LOCUS1628</name>
</gene>
<dbReference type="Proteomes" id="UP000663836">
    <property type="component" value="Unassembled WGS sequence"/>
</dbReference>
<organism evidence="3 4">
    <name type="scientific">Rotaria sordida</name>
    <dbReference type="NCBI Taxonomy" id="392033"/>
    <lineage>
        <taxon>Eukaryota</taxon>
        <taxon>Metazoa</taxon>
        <taxon>Spiralia</taxon>
        <taxon>Gnathifera</taxon>
        <taxon>Rotifera</taxon>
        <taxon>Eurotatoria</taxon>
        <taxon>Bdelloidea</taxon>
        <taxon>Philodinida</taxon>
        <taxon>Philodinidae</taxon>
        <taxon>Rotaria</taxon>
    </lineage>
</organism>
<comment type="caution">
    <text evidence="3">The sequence shown here is derived from an EMBL/GenBank/DDBJ whole genome shotgun (WGS) entry which is preliminary data.</text>
</comment>
<name>A0A818KMH0_9BILA</name>
<feature type="coiled-coil region" evidence="1">
    <location>
        <begin position="45"/>
        <end position="73"/>
    </location>
</feature>
<sequence>MENIDNEEQQQQQQQIEATEYSDVESSPDETINTKQLPPTTISLIQSLQLEENEEANNKKKKKKKKVKTLRQKELERLTKVTKAIFASPEQLNTVCERINLLLLGHKTRLLAVCHSLDKLHSGRLSYEQFRLIIKDRLPEMSIEDFFVLIKLFEIEGLIDYRTILDEKLGNGILQHITKLSVPKPKEIVLEKSPKEFQQKFNESLQLNHIRYVTIHLRFITFDSYHGYPGHIHITVPDYISIYALSKMIIDKTDLATRSVRIFRENTRSRNTPLDPMHSLENYSYIGAYVDGTHNQSFPTYTLYYDYLPTNAQVDCPILKCDYYMK</sequence>
<keyword evidence="1" id="KW-0175">Coiled coil</keyword>
<reference evidence="3" key="1">
    <citation type="submission" date="2021-02" db="EMBL/GenBank/DDBJ databases">
        <authorList>
            <person name="Nowell W R."/>
        </authorList>
    </citation>
    <scope>NUCLEOTIDE SEQUENCE</scope>
</reference>